<dbReference type="EMBL" id="REFC01000012">
    <property type="protein sequence ID" value="RMA64363.1"/>
    <property type="molecule type" value="Genomic_DNA"/>
</dbReference>
<protein>
    <submittedName>
        <fullName evidence="1">Uncharacterized protein</fullName>
    </submittedName>
</protein>
<proteinExistence type="predicted"/>
<dbReference type="Proteomes" id="UP000271339">
    <property type="component" value="Unassembled WGS sequence"/>
</dbReference>
<gene>
    <name evidence="1" type="ORF">BXY75_1238</name>
</gene>
<keyword evidence="2" id="KW-1185">Reference proteome</keyword>
<evidence type="ECO:0000313" key="2">
    <source>
        <dbReference type="Proteomes" id="UP000271339"/>
    </source>
</evidence>
<dbReference type="PANTHER" id="PTHR41339:SF1">
    <property type="entry name" value="SECRETED PROTEIN"/>
    <property type="match status" value="1"/>
</dbReference>
<organism evidence="1 2">
    <name type="scientific">Ulvibacter antarcticus</name>
    <dbReference type="NCBI Taxonomy" id="442714"/>
    <lineage>
        <taxon>Bacteria</taxon>
        <taxon>Pseudomonadati</taxon>
        <taxon>Bacteroidota</taxon>
        <taxon>Flavobacteriia</taxon>
        <taxon>Flavobacteriales</taxon>
        <taxon>Flavobacteriaceae</taxon>
        <taxon>Ulvibacter</taxon>
    </lineage>
</organism>
<dbReference type="OrthoDB" id="1521716at2"/>
<name>A0A3L9YV14_9FLAO</name>
<accession>A0A3L9YV14</accession>
<evidence type="ECO:0000313" key="1">
    <source>
        <dbReference type="EMBL" id="RMA64363.1"/>
    </source>
</evidence>
<reference evidence="1 2" key="1">
    <citation type="submission" date="2018-10" db="EMBL/GenBank/DDBJ databases">
        <title>Genomic Encyclopedia of Archaeal and Bacterial Type Strains, Phase II (KMG-II): from individual species to whole genera.</title>
        <authorList>
            <person name="Goeker M."/>
        </authorList>
    </citation>
    <scope>NUCLEOTIDE SEQUENCE [LARGE SCALE GENOMIC DNA]</scope>
    <source>
        <strain evidence="1 2">DSM 23424</strain>
    </source>
</reference>
<sequence length="436" mass="48118">MFTKLRPFLIVFFISIGTLFSQQEKGIYGIENWLSIWTDFNPGATTYKTPTQILSGTITEDTKLLKRETYLLLGNVFVADSTSLTIEPGTVILGDFKSKGSLIISNGSKIIAEGTQTDPIIFSSSRGIKKKGDWGGIFILGNAPVNKIDDELVLDYGLKPSSTELVRYGGNDVESNSGILKYVRIEYAGMRTKDFGYFNGLTLAGVGSETRVENVMVTYCQGSAYQILGGNTYLSQLVSFRTRINDLVLNYGAHASINNSLIVRSPYFTQAGGASSIYLATYANIEEADPSKENTHLNAENLTLLTLSDDLKADIKIGLVSEAMHVKEGASFSINKSIFSGFNPAVVLDKSITINAANLDIMEFSNMYFNNCNGNIFTEGYSNNEDLENWYGNNIFRNVYSKGSDSETFIDTKNLKEPDFRLRINRIIASSLLDDE</sequence>
<dbReference type="AlphaFoldDB" id="A0A3L9YV14"/>
<dbReference type="RefSeq" id="WP_121906812.1">
    <property type="nucleotide sequence ID" value="NZ_REFC01000012.1"/>
</dbReference>
<comment type="caution">
    <text evidence="1">The sequence shown here is derived from an EMBL/GenBank/DDBJ whole genome shotgun (WGS) entry which is preliminary data.</text>
</comment>
<dbReference type="PANTHER" id="PTHR41339">
    <property type="entry name" value="LIPL48"/>
    <property type="match status" value="1"/>
</dbReference>